<sequence length="62" mass="6540">MGPEAQTNTGPPLSIRTLLQQTGSLSLRVIELLPAGVFANHLPGCLMRSQQHPVVAGLGTYT</sequence>
<organism evidence="1 2">
    <name type="scientific">Trema orientale</name>
    <name type="common">Charcoal tree</name>
    <name type="synonym">Celtis orientalis</name>
    <dbReference type="NCBI Taxonomy" id="63057"/>
    <lineage>
        <taxon>Eukaryota</taxon>
        <taxon>Viridiplantae</taxon>
        <taxon>Streptophyta</taxon>
        <taxon>Embryophyta</taxon>
        <taxon>Tracheophyta</taxon>
        <taxon>Spermatophyta</taxon>
        <taxon>Magnoliopsida</taxon>
        <taxon>eudicotyledons</taxon>
        <taxon>Gunneridae</taxon>
        <taxon>Pentapetalae</taxon>
        <taxon>rosids</taxon>
        <taxon>fabids</taxon>
        <taxon>Rosales</taxon>
        <taxon>Cannabaceae</taxon>
        <taxon>Trema</taxon>
    </lineage>
</organism>
<comment type="caution">
    <text evidence="1">The sequence shown here is derived from an EMBL/GenBank/DDBJ whole genome shotgun (WGS) entry which is preliminary data.</text>
</comment>
<keyword evidence="2" id="KW-1185">Reference proteome</keyword>
<accession>A0A2P5D309</accession>
<proteinExistence type="predicted"/>
<dbReference type="AlphaFoldDB" id="A0A2P5D309"/>
<dbReference type="Proteomes" id="UP000237000">
    <property type="component" value="Unassembled WGS sequence"/>
</dbReference>
<dbReference type="EMBL" id="JXTC01000302">
    <property type="protein sequence ID" value="PON67615.1"/>
    <property type="molecule type" value="Genomic_DNA"/>
</dbReference>
<evidence type="ECO:0000313" key="2">
    <source>
        <dbReference type="Proteomes" id="UP000237000"/>
    </source>
</evidence>
<reference evidence="2" key="1">
    <citation type="submission" date="2016-06" db="EMBL/GenBank/DDBJ databases">
        <title>Parallel loss of symbiosis genes in relatives of nitrogen-fixing non-legume Parasponia.</title>
        <authorList>
            <person name="Van Velzen R."/>
            <person name="Holmer R."/>
            <person name="Bu F."/>
            <person name="Rutten L."/>
            <person name="Van Zeijl A."/>
            <person name="Liu W."/>
            <person name="Santuari L."/>
            <person name="Cao Q."/>
            <person name="Sharma T."/>
            <person name="Shen D."/>
            <person name="Roswanjaya Y."/>
            <person name="Wardhani T."/>
            <person name="Kalhor M.S."/>
            <person name="Jansen J."/>
            <person name="Van den Hoogen J."/>
            <person name="Gungor B."/>
            <person name="Hartog M."/>
            <person name="Hontelez J."/>
            <person name="Verver J."/>
            <person name="Yang W.-C."/>
            <person name="Schijlen E."/>
            <person name="Repin R."/>
            <person name="Schilthuizen M."/>
            <person name="Schranz E."/>
            <person name="Heidstra R."/>
            <person name="Miyata K."/>
            <person name="Fedorova E."/>
            <person name="Kohlen W."/>
            <person name="Bisseling T."/>
            <person name="Smit S."/>
            <person name="Geurts R."/>
        </authorList>
    </citation>
    <scope>NUCLEOTIDE SEQUENCE [LARGE SCALE GENOMIC DNA]</scope>
    <source>
        <strain evidence="2">cv. RG33-2</strain>
    </source>
</reference>
<dbReference type="OrthoDB" id="10360288at2759"/>
<protein>
    <submittedName>
        <fullName evidence="1">Uncharacterized protein</fullName>
    </submittedName>
</protein>
<gene>
    <name evidence="1" type="ORF">TorRG33x02_264040</name>
</gene>
<dbReference type="InParanoid" id="A0A2P5D309"/>
<evidence type="ECO:0000313" key="1">
    <source>
        <dbReference type="EMBL" id="PON67615.1"/>
    </source>
</evidence>
<name>A0A2P5D309_TREOI</name>